<evidence type="ECO:0000256" key="5">
    <source>
        <dbReference type="SAM" id="SignalP"/>
    </source>
</evidence>
<dbReference type="PANTHER" id="PTHR10353">
    <property type="entry name" value="GLYCOSYL HYDROLASE"/>
    <property type="match status" value="1"/>
</dbReference>
<evidence type="ECO:0000256" key="2">
    <source>
        <dbReference type="ARBA" id="ARBA00022801"/>
    </source>
</evidence>
<dbReference type="Proteomes" id="UP000504606">
    <property type="component" value="Unplaced"/>
</dbReference>
<evidence type="ECO:0000313" key="7">
    <source>
        <dbReference type="RefSeq" id="XP_026285787.1"/>
    </source>
</evidence>
<dbReference type="PANTHER" id="PTHR10353:SF36">
    <property type="entry name" value="LP05116P"/>
    <property type="match status" value="1"/>
</dbReference>
<keyword evidence="5" id="KW-0732">Signal</keyword>
<dbReference type="InterPro" id="IPR001360">
    <property type="entry name" value="Glyco_hydro_1"/>
</dbReference>
<feature type="signal peptide" evidence="5">
    <location>
        <begin position="1"/>
        <end position="19"/>
    </location>
</feature>
<gene>
    <name evidence="7" type="primary">LOC113211591</name>
</gene>
<dbReference type="GO" id="GO:0008422">
    <property type="term" value="F:beta-glucosidase activity"/>
    <property type="evidence" value="ECO:0007669"/>
    <property type="project" value="TreeGrafter"/>
</dbReference>
<comment type="similarity">
    <text evidence="1 4">Belongs to the glycosyl hydrolase 1 family.</text>
</comment>
<dbReference type="Gene3D" id="3.20.20.80">
    <property type="entry name" value="Glycosidases"/>
    <property type="match status" value="1"/>
</dbReference>
<dbReference type="Pfam" id="PF00232">
    <property type="entry name" value="Glyco_hydro_1"/>
    <property type="match status" value="1"/>
</dbReference>
<evidence type="ECO:0000256" key="1">
    <source>
        <dbReference type="ARBA" id="ARBA00010838"/>
    </source>
</evidence>
<evidence type="ECO:0000313" key="6">
    <source>
        <dbReference type="Proteomes" id="UP000504606"/>
    </source>
</evidence>
<dbReference type="PRINTS" id="PR00131">
    <property type="entry name" value="GLHYDRLASE1"/>
</dbReference>
<organism evidence="6 7">
    <name type="scientific">Frankliniella occidentalis</name>
    <name type="common">Western flower thrips</name>
    <name type="synonym">Euthrips occidentalis</name>
    <dbReference type="NCBI Taxonomy" id="133901"/>
    <lineage>
        <taxon>Eukaryota</taxon>
        <taxon>Metazoa</taxon>
        <taxon>Ecdysozoa</taxon>
        <taxon>Arthropoda</taxon>
        <taxon>Hexapoda</taxon>
        <taxon>Insecta</taxon>
        <taxon>Pterygota</taxon>
        <taxon>Neoptera</taxon>
        <taxon>Paraneoptera</taxon>
        <taxon>Thysanoptera</taxon>
        <taxon>Terebrantia</taxon>
        <taxon>Thripoidea</taxon>
        <taxon>Thripidae</taxon>
        <taxon>Frankliniella</taxon>
    </lineage>
</organism>
<keyword evidence="3" id="KW-0326">Glycosidase</keyword>
<feature type="chain" id="PRO_5026984190" evidence="5">
    <location>
        <begin position="20"/>
        <end position="548"/>
    </location>
</feature>
<reference evidence="7" key="1">
    <citation type="submission" date="2025-08" db="UniProtKB">
        <authorList>
            <consortium name="RefSeq"/>
        </authorList>
    </citation>
    <scope>IDENTIFICATION</scope>
    <source>
        <tissue evidence="7">Whole organism</tissue>
    </source>
</reference>
<dbReference type="InterPro" id="IPR017853">
    <property type="entry name" value="GH"/>
</dbReference>
<dbReference type="RefSeq" id="XP_026285787.1">
    <property type="nucleotide sequence ID" value="XM_026430002.2"/>
</dbReference>
<protein>
    <submittedName>
        <fullName evidence="7">Myrosinase 1-like</fullName>
    </submittedName>
</protein>
<name>A0A6J1SY41_FRAOC</name>
<dbReference type="GeneID" id="113211591"/>
<evidence type="ECO:0000256" key="3">
    <source>
        <dbReference type="ARBA" id="ARBA00023295"/>
    </source>
</evidence>
<dbReference type="GO" id="GO:0005975">
    <property type="term" value="P:carbohydrate metabolic process"/>
    <property type="evidence" value="ECO:0007669"/>
    <property type="project" value="InterPro"/>
</dbReference>
<accession>A0A6J1SY41</accession>
<sequence>MRLVVFVVCHVALARGILAAVLTEPTSTQDGFSDDLYKLPPGMLIGAGVSATQAEGASYDDGKAESVMDHLVRNSPSVYKETNEVSAEHYKRYKEDLALAKELKFTTHRFSISWSRIFPTGDKTKPNEKAVAYYREYLRATRDNGMEPFVTMFHFDHPYSLEVETGGWKNRTMVTKFVEYAEFLFESFGDAVKYWSPINEGNMYCGYVPPALGYAGMESYDPHTFYECLHNTILAHTLAYRLYKEKFYAQQKGKVGISVLMWPATPNTQDFKDSIAADIFNNLMAGTAVDPVVHGDYPPLSRYLIDKRSTELGPLGSRLPHFTEEEKTALVGGGPASDFVALNLYSGFKVEYAKNASDHGNLPVAAVLQPVLDDMEHVRLISGGTFDVKDDQPMRNALLWTWNRYHLPIIITENGYGDVEGRGIHDYDTRAEYFRTNIGGLVRTANEFNIPIISYHAWSLLDVFEFASGYERRPFGLIHVDYKHKTLKRTLKDSSTFFIEMAKVGRVPTSSSVSTLSPPLSTRTPSAATSVTSLSILLTVNTLLILAL</sequence>
<dbReference type="OrthoDB" id="65569at2759"/>
<proteinExistence type="inferred from homology"/>
<dbReference type="SUPFAM" id="SSF51445">
    <property type="entry name" value="(Trans)glycosidases"/>
    <property type="match status" value="1"/>
</dbReference>
<evidence type="ECO:0000256" key="4">
    <source>
        <dbReference type="RuleBase" id="RU003690"/>
    </source>
</evidence>
<dbReference type="KEGG" id="foc:113211591"/>
<dbReference type="AlphaFoldDB" id="A0A6J1SY41"/>
<keyword evidence="6" id="KW-1185">Reference proteome</keyword>
<keyword evidence="2" id="KW-0378">Hydrolase</keyword>